<reference evidence="1" key="1">
    <citation type="submission" date="2022-08" db="EMBL/GenBank/DDBJ databases">
        <title>Multi-unit outbreak of Pandoraea commovens among non-cystic fibrosis intensive care patients from 2019 to 2021 in Berlin, Germany.</title>
        <authorList>
            <person name="Menzel P."/>
        </authorList>
    </citation>
    <scope>NUCLEOTIDE SEQUENCE</scope>
    <source>
        <strain evidence="1">LB-19-202-79</strain>
    </source>
</reference>
<protein>
    <submittedName>
        <fullName evidence="1">Uncharacterized protein</fullName>
    </submittedName>
</protein>
<evidence type="ECO:0000313" key="1">
    <source>
        <dbReference type="EMBL" id="UVA82328.1"/>
    </source>
</evidence>
<dbReference type="RefSeq" id="WP_257960155.1">
    <property type="nucleotide sequence ID" value="NZ_CP102780.1"/>
</dbReference>
<proteinExistence type="predicted"/>
<name>A0ABY5QRH4_9BURK</name>
<dbReference type="Proteomes" id="UP001058980">
    <property type="component" value="Chromosome"/>
</dbReference>
<gene>
    <name evidence="1" type="ORF">NTU39_05360</name>
</gene>
<sequence length="41" mass="4182">MSLDLIFAQTIGLSSGLSLLTSHAAARSSAYEASNAGALER</sequence>
<keyword evidence="2" id="KW-1185">Reference proteome</keyword>
<organism evidence="1 2">
    <name type="scientific">Pandoraea commovens</name>
    <dbReference type="NCBI Taxonomy" id="2508289"/>
    <lineage>
        <taxon>Bacteria</taxon>
        <taxon>Pseudomonadati</taxon>
        <taxon>Pseudomonadota</taxon>
        <taxon>Betaproteobacteria</taxon>
        <taxon>Burkholderiales</taxon>
        <taxon>Burkholderiaceae</taxon>
        <taxon>Pandoraea</taxon>
    </lineage>
</organism>
<accession>A0ABY5QRH4</accession>
<dbReference type="EMBL" id="CP102780">
    <property type="protein sequence ID" value="UVA82328.1"/>
    <property type="molecule type" value="Genomic_DNA"/>
</dbReference>
<evidence type="ECO:0000313" key="2">
    <source>
        <dbReference type="Proteomes" id="UP001058980"/>
    </source>
</evidence>